<dbReference type="EMBL" id="LT607754">
    <property type="protein sequence ID" value="SCG61955.1"/>
    <property type="molecule type" value="Genomic_DNA"/>
</dbReference>
<proteinExistence type="predicted"/>
<organism evidence="2 3">
    <name type="scientific">Micromonospora inositola</name>
    <dbReference type="NCBI Taxonomy" id="47865"/>
    <lineage>
        <taxon>Bacteria</taxon>
        <taxon>Bacillati</taxon>
        <taxon>Actinomycetota</taxon>
        <taxon>Actinomycetes</taxon>
        <taxon>Micromonosporales</taxon>
        <taxon>Micromonosporaceae</taxon>
        <taxon>Micromonospora</taxon>
    </lineage>
</organism>
<dbReference type="PANTHER" id="PTHR35908:SF1">
    <property type="entry name" value="CONSERVED PROTEIN"/>
    <property type="match status" value="1"/>
</dbReference>
<keyword evidence="3" id="KW-1185">Reference proteome</keyword>
<dbReference type="AlphaFoldDB" id="A0A1C5IUG3"/>
<dbReference type="Proteomes" id="UP000198221">
    <property type="component" value="Chromosome I"/>
</dbReference>
<dbReference type="RefSeq" id="WP_089013214.1">
    <property type="nucleotide sequence ID" value="NZ_LT607754.1"/>
</dbReference>
<dbReference type="Gene3D" id="3.10.180.10">
    <property type="entry name" value="2,3-Dihydroxybiphenyl 1,2-Dioxygenase, domain 1"/>
    <property type="match status" value="1"/>
</dbReference>
<dbReference type="Pfam" id="PF18029">
    <property type="entry name" value="Glyoxalase_6"/>
    <property type="match status" value="1"/>
</dbReference>
<dbReference type="SUPFAM" id="SSF54593">
    <property type="entry name" value="Glyoxalase/Bleomycin resistance protein/Dihydroxybiphenyl dioxygenase"/>
    <property type="match status" value="1"/>
</dbReference>
<evidence type="ECO:0000259" key="1">
    <source>
        <dbReference type="Pfam" id="PF18029"/>
    </source>
</evidence>
<dbReference type="InterPro" id="IPR041581">
    <property type="entry name" value="Glyoxalase_6"/>
</dbReference>
<dbReference type="InterPro" id="IPR029068">
    <property type="entry name" value="Glyas_Bleomycin-R_OHBP_Dase"/>
</dbReference>
<evidence type="ECO:0000313" key="2">
    <source>
        <dbReference type="EMBL" id="SCG61955.1"/>
    </source>
</evidence>
<reference evidence="3" key="1">
    <citation type="submission" date="2016-06" db="EMBL/GenBank/DDBJ databases">
        <authorList>
            <person name="Varghese N."/>
            <person name="Submissions Spin"/>
        </authorList>
    </citation>
    <scope>NUCLEOTIDE SEQUENCE [LARGE SCALE GENOMIC DNA]</scope>
    <source>
        <strain evidence="3">DSM 43819</strain>
    </source>
</reference>
<protein>
    <submittedName>
        <fullName evidence="2">Glyoxalase-like domain-containing protein</fullName>
    </submittedName>
</protein>
<dbReference type="PANTHER" id="PTHR35908">
    <property type="entry name" value="HYPOTHETICAL FUSION PROTEIN"/>
    <property type="match status" value="1"/>
</dbReference>
<feature type="domain" description="Glyoxalase-like" evidence="1">
    <location>
        <begin position="4"/>
        <end position="147"/>
    </location>
</feature>
<sequence length="147" mass="16495">MEWQLVIDCREPSRLVGFWAEALRYRPQPPPDGHATWRDWYLSIGIPPDELGDGDCLDRLEDPTGAGPRIWFQPVPEPKSMKNRLHIDLKVGGGRAVPLPERRSRVDAEATRLVDLGARVLGGMDAPENDHYSVQLADPEGNEFCVV</sequence>
<dbReference type="OrthoDB" id="3212826at2"/>
<name>A0A1C5IUG3_9ACTN</name>
<accession>A0A1C5IUG3</accession>
<evidence type="ECO:0000313" key="3">
    <source>
        <dbReference type="Proteomes" id="UP000198221"/>
    </source>
</evidence>
<gene>
    <name evidence="2" type="ORF">GA0070613_3469</name>
</gene>